<accession>A0A4Y8CZF9</accession>
<evidence type="ECO:0000256" key="1">
    <source>
        <dbReference type="SAM" id="MobiDB-lite"/>
    </source>
</evidence>
<proteinExistence type="predicted"/>
<feature type="region of interest" description="Disordered" evidence="1">
    <location>
        <begin position="336"/>
        <end position="405"/>
    </location>
</feature>
<dbReference type="AlphaFoldDB" id="A0A4Y8CZF9"/>
<name>A0A4Y8CZF9_9HELO</name>
<dbReference type="Proteomes" id="UP000297299">
    <property type="component" value="Unassembled WGS sequence"/>
</dbReference>
<feature type="region of interest" description="Disordered" evidence="1">
    <location>
        <begin position="687"/>
        <end position="710"/>
    </location>
</feature>
<feature type="region of interest" description="Disordered" evidence="1">
    <location>
        <begin position="71"/>
        <end position="141"/>
    </location>
</feature>
<feature type="compositionally biased region" description="Acidic residues" evidence="1">
    <location>
        <begin position="161"/>
        <end position="170"/>
    </location>
</feature>
<keyword evidence="3" id="KW-1185">Reference proteome</keyword>
<feature type="compositionally biased region" description="Polar residues" evidence="1">
    <location>
        <begin position="39"/>
        <end position="55"/>
    </location>
</feature>
<feature type="compositionally biased region" description="Polar residues" evidence="1">
    <location>
        <begin position="689"/>
        <end position="710"/>
    </location>
</feature>
<protein>
    <submittedName>
        <fullName evidence="2">Uncharacterized protein</fullName>
    </submittedName>
</protein>
<gene>
    <name evidence="2" type="ORF">BOTCAL_0198g00100</name>
</gene>
<evidence type="ECO:0000313" key="2">
    <source>
        <dbReference type="EMBL" id="TEY58843.1"/>
    </source>
</evidence>
<dbReference type="OrthoDB" id="3903267at2759"/>
<evidence type="ECO:0000313" key="3">
    <source>
        <dbReference type="Proteomes" id="UP000297299"/>
    </source>
</evidence>
<sequence>MNGQSLANMTSIDGDTSVTEALGHDQNPNSIEKRKCSRRSSVATPAKSSIFSNVKATPKPKDRLFASIEVDDSYDSVTPSKSSAKVRGNDSYDPVTPSKSSAKAVRSTGRKKVRSLSPRKVASTKCTPKKISRITESSKKREITKHLEKLSSTLLREGLEDDDDDWEAENDGVKSDDNNWGQVDKVIGSAGKPTHPNGRVEGRQLVPWHRPRMMEKLILNMVYEFRRSEITLPWDKVAHRQRPGSSGAAAMQHINKLREILITEGHLVPPPFGKKNAFDPNIRGYIRDMNSEDPKATRPVTWDEEIEDLKESLVIPGVTRGSGTYRRNRAQWQNNKATIVEETPTKTLSTQARPDKRASKAKTDQKEKSFMIKKERSESIDPAEMPSDEDYDPGNRLKIKGHRKRKVKVKTERKYDLDETSDSEGELFGYSDDDEFLAETPSKKIAGNYAMAPLAGLPLKLKISPDKLKKFAADLSMNSAEEEVAVNETEYNVDYGNGDDDAETIVGAHARDVDDVFGQGGLHLNNGNVGLQNQLFFNPYGYNGGIIPGSGIYNPQGALNAQAYNPVYGQTSYNNHNFMNSETGPYENTLGNYHYFNNTNSNHQTFGFQNSNLAPVMNHGLNFDGSGETMQDVNGGINSMSSLPLSFGDNSSDASAFNSFADSVGTDYDGAPVTFIDPSEVSGQFFESPDNSLFQDYDSNQPFNSGDNNL</sequence>
<feature type="compositionally biased region" description="Basic and acidic residues" evidence="1">
    <location>
        <begin position="353"/>
        <end position="379"/>
    </location>
</feature>
<organism evidence="2 3">
    <name type="scientific">Botryotinia calthae</name>
    <dbReference type="NCBI Taxonomy" id="38488"/>
    <lineage>
        <taxon>Eukaryota</taxon>
        <taxon>Fungi</taxon>
        <taxon>Dikarya</taxon>
        <taxon>Ascomycota</taxon>
        <taxon>Pezizomycotina</taxon>
        <taxon>Leotiomycetes</taxon>
        <taxon>Helotiales</taxon>
        <taxon>Sclerotiniaceae</taxon>
        <taxon>Botryotinia</taxon>
    </lineage>
</organism>
<comment type="caution">
    <text evidence="2">The sequence shown here is derived from an EMBL/GenBank/DDBJ whole genome shotgun (WGS) entry which is preliminary data.</text>
</comment>
<dbReference type="STRING" id="38488.A0A4Y8CZF9"/>
<feature type="compositionally biased region" description="Polar residues" evidence="1">
    <location>
        <begin position="1"/>
        <end position="19"/>
    </location>
</feature>
<dbReference type="EMBL" id="PHWZ01000198">
    <property type="protein sequence ID" value="TEY58843.1"/>
    <property type="molecule type" value="Genomic_DNA"/>
</dbReference>
<feature type="region of interest" description="Disordered" evidence="1">
    <location>
        <begin position="1"/>
        <end position="58"/>
    </location>
</feature>
<reference evidence="2 3" key="1">
    <citation type="submission" date="2017-11" db="EMBL/GenBank/DDBJ databases">
        <title>Comparative genomics of Botrytis spp.</title>
        <authorList>
            <person name="Valero-Jimenez C.A."/>
            <person name="Tapia P."/>
            <person name="Veloso J."/>
            <person name="Silva-Moreno E."/>
            <person name="Staats M."/>
            <person name="Valdes J.H."/>
            <person name="Van Kan J.A.L."/>
        </authorList>
    </citation>
    <scope>NUCLEOTIDE SEQUENCE [LARGE SCALE GENOMIC DNA]</scope>
    <source>
        <strain evidence="2 3">MUCL2830</strain>
    </source>
</reference>
<feature type="region of interest" description="Disordered" evidence="1">
    <location>
        <begin position="161"/>
        <end position="181"/>
    </location>
</feature>